<evidence type="ECO:0000313" key="1">
    <source>
        <dbReference type="EMBL" id="QMS89248.1"/>
    </source>
</evidence>
<gene>
    <name evidence="1" type="primary">yidD</name>
    <name evidence="1" type="ORF">HUN01_17285</name>
</gene>
<dbReference type="Proteomes" id="UP000514713">
    <property type="component" value="Chromosome"/>
</dbReference>
<protein>
    <submittedName>
        <fullName evidence="1">Membrane protein insertion efficiency factor YidD</fullName>
    </submittedName>
</protein>
<reference evidence="2" key="1">
    <citation type="submission" date="2020-06" db="EMBL/GenBank/DDBJ databases">
        <title>Nostoc edaphicum CCNP1411 genome.</title>
        <authorList>
            <person name="Fidor A."/>
            <person name="Grabski M."/>
            <person name="Gawor J."/>
            <person name="Gromadka R."/>
            <person name="Wegrzyn G."/>
            <person name="Mazur-Marzec H."/>
        </authorList>
    </citation>
    <scope>NUCLEOTIDE SEQUENCE [LARGE SCALE GENOMIC DNA]</scope>
    <source>
        <strain evidence="2">CCNP1411</strain>
    </source>
</reference>
<dbReference type="InterPro" id="IPR002696">
    <property type="entry name" value="Membr_insert_effic_factor_YidD"/>
</dbReference>
<sequence length="98" mass="10861">MDIISFEPLAKTMAIDSITAYQKYISPSKGFSCSHRLLHGGDSCSNYVKRMLSEQKLHEAVQSSIKRFKDCAAASKTLTSTKARADFRCIVIPCCLPL</sequence>
<accession>A0A7D7LD95</accession>
<dbReference type="RefSeq" id="WP_084227296.1">
    <property type="nucleotide sequence ID" value="NZ_CP054698.1"/>
</dbReference>
<dbReference type="Pfam" id="PF01809">
    <property type="entry name" value="YidD"/>
    <property type="match status" value="1"/>
</dbReference>
<dbReference type="EMBL" id="CP054698">
    <property type="protein sequence ID" value="QMS89248.1"/>
    <property type="molecule type" value="Genomic_DNA"/>
</dbReference>
<dbReference type="AlphaFoldDB" id="A0A7D7LD95"/>
<dbReference type="KEGG" id="ned:HUN01_17285"/>
<name>A0A7D7LD95_9NOSO</name>
<organism evidence="1 2">
    <name type="scientific">Nostoc edaphicum CCNP1411</name>
    <dbReference type="NCBI Taxonomy" id="1472755"/>
    <lineage>
        <taxon>Bacteria</taxon>
        <taxon>Bacillati</taxon>
        <taxon>Cyanobacteriota</taxon>
        <taxon>Cyanophyceae</taxon>
        <taxon>Nostocales</taxon>
        <taxon>Nostocaceae</taxon>
        <taxon>Nostoc</taxon>
    </lineage>
</organism>
<dbReference type="NCBIfam" id="TIGR00278">
    <property type="entry name" value="membrane protein insertion efficiency factor YidD"/>
    <property type="match status" value="1"/>
</dbReference>
<proteinExistence type="predicted"/>
<evidence type="ECO:0000313" key="2">
    <source>
        <dbReference type="Proteomes" id="UP000514713"/>
    </source>
</evidence>
<keyword evidence="2" id="KW-1185">Reference proteome</keyword>